<reference evidence="2" key="1">
    <citation type="submission" date="2018-02" db="EMBL/GenBank/DDBJ databases">
        <title>Rhizophora mucronata_Transcriptome.</title>
        <authorList>
            <person name="Meera S.P."/>
            <person name="Sreeshan A."/>
            <person name="Augustine A."/>
        </authorList>
    </citation>
    <scope>NUCLEOTIDE SEQUENCE</scope>
    <source>
        <tissue evidence="2">Leaf</tissue>
    </source>
</reference>
<keyword evidence="1" id="KW-0732">Signal</keyword>
<organism evidence="2">
    <name type="scientific">Rhizophora mucronata</name>
    <name type="common">Asiatic mangrove</name>
    <dbReference type="NCBI Taxonomy" id="61149"/>
    <lineage>
        <taxon>Eukaryota</taxon>
        <taxon>Viridiplantae</taxon>
        <taxon>Streptophyta</taxon>
        <taxon>Embryophyta</taxon>
        <taxon>Tracheophyta</taxon>
        <taxon>Spermatophyta</taxon>
        <taxon>Magnoliopsida</taxon>
        <taxon>eudicotyledons</taxon>
        <taxon>Gunneridae</taxon>
        <taxon>Pentapetalae</taxon>
        <taxon>rosids</taxon>
        <taxon>fabids</taxon>
        <taxon>Malpighiales</taxon>
        <taxon>Rhizophoraceae</taxon>
        <taxon>Rhizophora</taxon>
    </lineage>
</organism>
<proteinExistence type="predicted"/>
<evidence type="ECO:0000313" key="2">
    <source>
        <dbReference type="EMBL" id="MBX39817.1"/>
    </source>
</evidence>
<name>A0A2P2NBG6_RHIMU</name>
<dbReference type="AlphaFoldDB" id="A0A2P2NBG6"/>
<accession>A0A2P2NBG6</accession>
<sequence>MQKLCEIGILVALLCLLCLHILGKSPNPSLWILTTPLLLTNGFWCSNVGFFNMGQYLLCEKKTPFVAVAWK</sequence>
<feature type="chain" id="PRO_5015136567" evidence="1">
    <location>
        <begin position="24"/>
        <end position="71"/>
    </location>
</feature>
<evidence type="ECO:0000256" key="1">
    <source>
        <dbReference type="SAM" id="SignalP"/>
    </source>
</evidence>
<protein>
    <submittedName>
        <fullName evidence="2">Uncharacterized protein</fullName>
    </submittedName>
</protein>
<dbReference type="EMBL" id="GGEC01059333">
    <property type="protein sequence ID" value="MBX39817.1"/>
    <property type="molecule type" value="Transcribed_RNA"/>
</dbReference>
<feature type="signal peptide" evidence="1">
    <location>
        <begin position="1"/>
        <end position="23"/>
    </location>
</feature>